<keyword evidence="9" id="KW-0448">Lipopolysaccharide biosynthesis</keyword>
<dbReference type="InterPro" id="IPR000390">
    <property type="entry name" value="Small_drug/metabolite_transptr"/>
</dbReference>
<dbReference type="GO" id="GO:0009103">
    <property type="term" value="P:lipopolysaccharide biosynthetic process"/>
    <property type="evidence" value="ECO:0007669"/>
    <property type="project" value="UniProtKB-KW"/>
</dbReference>
<keyword evidence="12 13" id="KW-0472">Membrane</keyword>
<proteinExistence type="inferred from homology"/>
<dbReference type="GO" id="GO:0005886">
    <property type="term" value="C:plasma membrane"/>
    <property type="evidence" value="ECO:0007669"/>
    <property type="project" value="UniProtKB-SubCell"/>
</dbReference>
<evidence type="ECO:0000313" key="16">
    <source>
        <dbReference type="Proteomes" id="UP000523079"/>
    </source>
</evidence>
<keyword evidence="6" id="KW-0997">Cell inner membrane</keyword>
<keyword evidence="4" id="KW-1003">Cell membrane</keyword>
<comment type="similarity">
    <text evidence="2">Belongs to the EamA transporter family.</text>
</comment>
<gene>
    <name evidence="15" type="ORF">FHX74_000340</name>
</gene>
<keyword evidence="10 13" id="KW-1133">Transmembrane helix</keyword>
<feature type="transmembrane region" description="Helical" evidence="13">
    <location>
        <begin position="61"/>
        <end position="80"/>
    </location>
</feature>
<keyword evidence="11" id="KW-0443">Lipid metabolism</keyword>
<dbReference type="RefSeq" id="WP_182558354.1">
    <property type="nucleotide sequence ID" value="NZ_JACGWT010000001.1"/>
</dbReference>
<dbReference type="SUPFAM" id="SSF103481">
    <property type="entry name" value="Multidrug resistance efflux transporter EmrE"/>
    <property type="match status" value="2"/>
</dbReference>
<feature type="transmembrane region" description="Helical" evidence="13">
    <location>
        <begin position="283"/>
        <end position="300"/>
    </location>
</feature>
<evidence type="ECO:0000256" key="5">
    <source>
        <dbReference type="ARBA" id="ARBA00022516"/>
    </source>
</evidence>
<protein>
    <submittedName>
        <fullName evidence="15">Drug/metabolite transporter (DMT)-like permease</fullName>
    </submittedName>
</protein>
<reference evidence="15 16" key="1">
    <citation type="submission" date="2020-07" db="EMBL/GenBank/DDBJ databases">
        <title>Sequencing the genomes of 1000 actinobacteria strains.</title>
        <authorList>
            <person name="Klenk H.-P."/>
        </authorList>
    </citation>
    <scope>NUCLEOTIDE SEQUENCE [LARGE SCALE GENOMIC DNA]</scope>
    <source>
        <strain evidence="15 16">DSM 100723</strain>
    </source>
</reference>
<keyword evidence="8 13" id="KW-0812">Transmembrane</keyword>
<evidence type="ECO:0000256" key="1">
    <source>
        <dbReference type="ARBA" id="ARBA00004651"/>
    </source>
</evidence>
<dbReference type="InterPro" id="IPR000620">
    <property type="entry name" value="EamA_dom"/>
</dbReference>
<feature type="transmembrane region" description="Helical" evidence="13">
    <location>
        <begin position="230"/>
        <end position="248"/>
    </location>
</feature>
<dbReference type="PANTHER" id="PTHR30561:SF1">
    <property type="entry name" value="MULTIDRUG TRANSPORTER EMRE"/>
    <property type="match status" value="1"/>
</dbReference>
<feature type="transmembrane region" description="Helical" evidence="13">
    <location>
        <begin position="145"/>
        <end position="166"/>
    </location>
</feature>
<dbReference type="PANTHER" id="PTHR30561">
    <property type="entry name" value="SMR FAMILY PROTON-DEPENDENT DRUG EFFLUX TRANSPORTER SUGE"/>
    <property type="match status" value="1"/>
</dbReference>
<dbReference type="AlphaFoldDB" id="A0A7W3IPB2"/>
<evidence type="ECO:0000256" key="8">
    <source>
        <dbReference type="ARBA" id="ARBA00022692"/>
    </source>
</evidence>
<name>A0A7W3IPB2_9ACTN</name>
<evidence type="ECO:0000256" key="13">
    <source>
        <dbReference type="SAM" id="Phobius"/>
    </source>
</evidence>
<feature type="transmembrane region" description="Helical" evidence="13">
    <location>
        <begin position="254"/>
        <end position="276"/>
    </location>
</feature>
<dbReference type="EMBL" id="JACGWT010000001">
    <property type="protein sequence ID" value="MBA8792746.1"/>
    <property type="molecule type" value="Genomic_DNA"/>
</dbReference>
<organism evidence="15 16">
    <name type="scientific">Microlunatus kandeliicorticis</name>
    <dbReference type="NCBI Taxonomy" id="1759536"/>
    <lineage>
        <taxon>Bacteria</taxon>
        <taxon>Bacillati</taxon>
        <taxon>Actinomycetota</taxon>
        <taxon>Actinomycetes</taxon>
        <taxon>Propionibacteriales</taxon>
        <taxon>Propionibacteriaceae</taxon>
        <taxon>Microlunatus</taxon>
    </lineage>
</organism>
<evidence type="ECO:0000256" key="12">
    <source>
        <dbReference type="ARBA" id="ARBA00023136"/>
    </source>
</evidence>
<accession>A0A7W3IPB2</accession>
<dbReference type="InterPro" id="IPR037185">
    <property type="entry name" value="EmrE-like"/>
</dbReference>
<evidence type="ECO:0000259" key="14">
    <source>
        <dbReference type="Pfam" id="PF00892"/>
    </source>
</evidence>
<comment type="caution">
    <text evidence="15">The sequence shown here is derived from an EMBL/GenBank/DDBJ whole genome shotgun (WGS) entry which is preliminary data.</text>
</comment>
<feature type="transmembrane region" description="Helical" evidence="13">
    <location>
        <begin position="33"/>
        <end position="54"/>
    </location>
</feature>
<evidence type="ECO:0000256" key="4">
    <source>
        <dbReference type="ARBA" id="ARBA00022475"/>
    </source>
</evidence>
<keyword evidence="16" id="KW-1185">Reference proteome</keyword>
<evidence type="ECO:0000256" key="10">
    <source>
        <dbReference type="ARBA" id="ARBA00022989"/>
    </source>
</evidence>
<keyword evidence="7" id="KW-0441">Lipid A biosynthesis</keyword>
<feature type="domain" description="EamA" evidence="14">
    <location>
        <begin position="187"/>
        <end position="299"/>
    </location>
</feature>
<dbReference type="Gene3D" id="1.10.3730.20">
    <property type="match status" value="2"/>
</dbReference>
<dbReference type="GO" id="GO:0022857">
    <property type="term" value="F:transmembrane transporter activity"/>
    <property type="evidence" value="ECO:0007669"/>
    <property type="project" value="InterPro"/>
</dbReference>
<feature type="transmembrane region" description="Helical" evidence="13">
    <location>
        <begin position="191"/>
        <end position="209"/>
    </location>
</feature>
<dbReference type="Proteomes" id="UP000523079">
    <property type="component" value="Unassembled WGS sequence"/>
</dbReference>
<evidence type="ECO:0000313" key="15">
    <source>
        <dbReference type="EMBL" id="MBA8792746.1"/>
    </source>
</evidence>
<sequence>MPALAIVLVLAGACTHAIWNLAAKGGAHGGPVFVWLTAVVSVLALTPFAVVLLARDPVSPAVFVLAGVVSGLCHATYFTVLQAGYRAGDVSIVYPLARGSGPLLTVVVAVVGLGERPGWLGLVGAAVLIGGVLVISLAGSRGASVSPAAVGFGLGTGVAIAAYTLWDSHAVAPTRAVGSGAVGGLGLDPVVQMWGSCLALTLVLTPFALRQARRSSADRVPAIWTTHRRAVLLVGVGSPLAYVLILYATRLAPVALVAPGREVSVVLVALAGWLWLREPNPRPRLVGAAVVLVGIVLLALA</sequence>
<evidence type="ECO:0000256" key="6">
    <source>
        <dbReference type="ARBA" id="ARBA00022519"/>
    </source>
</evidence>
<evidence type="ECO:0000256" key="7">
    <source>
        <dbReference type="ARBA" id="ARBA00022556"/>
    </source>
</evidence>
<keyword evidence="3" id="KW-0813">Transport</keyword>
<comment type="subcellular location">
    <subcellularLocation>
        <location evidence="1">Cell membrane</location>
        <topology evidence="1">Multi-pass membrane protein</topology>
    </subcellularLocation>
</comment>
<dbReference type="Pfam" id="PF00892">
    <property type="entry name" value="EamA"/>
    <property type="match status" value="2"/>
</dbReference>
<evidence type="ECO:0000256" key="11">
    <source>
        <dbReference type="ARBA" id="ARBA00023098"/>
    </source>
</evidence>
<keyword evidence="5" id="KW-0444">Lipid biosynthesis</keyword>
<evidence type="ECO:0000256" key="2">
    <source>
        <dbReference type="ARBA" id="ARBA00007362"/>
    </source>
</evidence>
<evidence type="ECO:0000256" key="9">
    <source>
        <dbReference type="ARBA" id="ARBA00022985"/>
    </source>
</evidence>
<evidence type="ECO:0000256" key="3">
    <source>
        <dbReference type="ARBA" id="ARBA00022448"/>
    </source>
</evidence>
<feature type="domain" description="EamA" evidence="14">
    <location>
        <begin position="4"/>
        <end position="136"/>
    </location>
</feature>
<feature type="transmembrane region" description="Helical" evidence="13">
    <location>
        <begin position="119"/>
        <end position="138"/>
    </location>
</feature>